<evidence type="ECO:0000256" key="1">
    <source>
        <dbReference type="SAM" id="MobiDB-lite"/>
    </source>
</evidence>
<organism evidence="2 3">
    <name type="scientific">Polytolypa hystricis (strain UAMH7299)</name>
    <dbReference type="NCBI Taxonomy" id="1447883"/>
    <lineage>
        <taxon>Eukaryota</taxon>
        <taxon>Fungi</taxon>
        <taxon>Dikarya</taxon>
        <taxon>Ascomycota</taxon>
        <taxon>Pezizomycotina</taxon>
        <taxon>Eurotiomycetes</taxon>
        <taxon>Eurotiomycetidae</taxon>
        <taxon>Onygenales</taxon>
        <taxon>Onygenales incertae sedis</taxon>
        <taxon>Polytolypa</taxon>
    </lineage>
</organism>
<evidence type="ECO:0000313" key="3">
    <source>
        <dbReference type="Proteomes" id="UP000224634"/>
    </source>
</evidence>
<proteinExistence type="predicted"/>
<dbReference type="AlphaFoldDB" id="A0A2B7XSL3"/>
<protein>
    <recommendedName>
        <fullName evidence="4">Zn(2)-C6 fungal-type domain-containing protein</fullName>
    </recommendedName>
</protein>
<reference evidence="2 3" key="1">
    <citation type="submission" date="2017-10" db="EMBL/GenBank/DDBJ databases">
        <title>Comparative genomics in systemic dimorphic fungi from Ajellomycetaceae.</title>
        <authorList>
            <person name="Munoz J.F."/>
            <person name="Mcewen J.G."/>
            <person name="Clay O.K."/>
            <person name="Cuomo C.A."/>
        </authorList>
    </citation>
    <scope>NUCLEOTIDE SEQUENCE [LARGE SCALE GENOMIC DNA]</scope>
    <source>
        <strain evidence="2 3">UAMH7299</strain>
    </source>
</reference>
<evidence type="ECO:0008006" key="4">
    <source>
        <dbReference type="Google" id="ProtNLM"/>
    </source>
</evidence>
<feature type="compositionally biased region" description="Basic and acidic residues" evidence="1">
    <location>
        <begin position="100"/>
        <end position="116"/>
    </location>
</feature>
<dbReference type="Proteomes" id="UP000224634">
    <property type="component" value="Unassembled WGS sequence"/>
</dbReference>
<dbReference type="STRING" id="1447883.A0A2B7XSL3"/>
<keyword evidence="3" id="KW-1185">Reference proteome</keyword>
<sequence>MERPRALLSTIAPYSHEQLEEALKVLRKERRKITKQEASPKYLERYLRYDLRCRPPQDGPTTWVDDDGSGDFDPAEERRRERHRQAAKRKAEVDSPGAEDSPRKKAKMESDPRISEPIDTQSTCMSEATGSSLAIVHKVETEKLPSSSVAMVDHDNVPSHSPSDISAESSRTPELDSCNGSSVESEEGARSLSIPTPEDPSSHGCQPCWDSVCSLIDAPNLYPCQRCLENNSPRELIIPPKRKRSCESCNTLDLVCSYLDSDEHSIPCRQCRDTSRQCIAEPALQKGKSRAVQHGGDHLDASTVGDLSNQNATRNDDYDTLFGLPSISPGDEMSNQHTFSWDDIPFNQPLEPVLPATGQNDPGMNVSQPVPSSNLPAYLSWLDPDYIETSPQDILQEVLAMQPPQPSTSSTAIVSELSQTSSTNNNPLSSKVTTEKANYSDVIPNITGIKRKKHRSRKAFHKKIRTSFAHPIDFTYTPTIDCHRSKPCHFCHDFTYGLLGLGEVEVEVIDHRNGNGYTEVEGGHVSRGVEPTRMCKACGVTRVRIGNCEGHVMRRLEGWDETTFNTDMAFETLLPIAELGHCVQMNAWCSICTSPAFHTCTTVNKEDWDDDDFRSILGIPLPNRDNTLGCGLLLCTKCNTLLNGKCNGDLTKTIEEVKSRGAGDLRADAEFLIPDNELYATYQRKFLI</sequence>
<name>A0A2B7XSL3_POLH7</name>
<dbReference type="EMBL" id="PDNA01000090">
    <property type="protein sequence ID" value="PGH14764.1"/>
    <property type="molecule type" value="Genomic_DNA"/>
</dbReference>
<evidence type="ECO:0000313" key="2">
    <source>
        <dbReference type="EMBL" id="PGH14764.1"/>
    </source>
</evidence>
<feature type="region of interest" description="Disordered" evidence="1">
    <location>
        <begin position="53"/>
        <end position="125"/>
    </location>
</feature>
<feature type="compositionally biased region" description="Acidic residues" evidence="1">
    <location>
        <begin position="64"/>
        <end position="74"/>
    </location>
</feature>
<comment type="caution">
    <text evidence="2">The sequence shown here is derived from an EMBL/GenBank/DDBJ whole genome shotgun (WGS) entry which is preliminary data.</text>
</comment>
<gene>
    <name evidence="2" type="ORF">AJ80_05808</name>
</gene>
<accession>A0A2B7XSL3</accession>
<feature type="region of interest" description="Disordered" evidence="1">
    <location>
        <begin position="146"/>
        <end position="198"/>
    </location>
</feature>
<dbReference type="OrthoDB" id="4188098at2759"/>
<feature type="compositionally biased region" description="Polar residues" evidence="1">
    <location>
        <begin position="158"/>
        <end position="183"/>
    </location>
</feature>